<name>A0A4S2CV42_STEMA</name>
<sequence>MQWACLLLPQLALDTALRQQPDPSLALVLVSGPAQRRMLHAVSPRARQLGLRRGMLLSAAQVLTGELVCVEYDPRAEQATRQLLASWLYGISSQVSLDFPHALALEVGASRALFGDWPAIEQRLHEGLQELGFRHRLVAAPNPYAACVLTHLHPRLGVDDSHLLAALDPVPIERSGLPADAVTVLTRSGLRTLGAAFAVPRDSLARRFAPQVLAHLDALRGLQSPLLRYFQPPDRFDARIEFEYEIDSTQALLFPLRRLTADLAAFLCSRDGGVQQFDLWFEHDGQPDTRLSIGLLAPERDPAMLFELARNRVDHLALPAGSRGLRLQAERLPPFVPAARDLFDPRPQQAMPWEQVRERLRARLGDDAVQGLGLRADHRPERASGDADATGKASPPVALPLRPGWLLPQPQPLHDPHLRVLSGPERIESGWWDAGDVRRDYYVVETAQGQRGWAYTAPDASAGPFMLHGWFA</sequence>
<dbReference type="Proteomes" id="UP000306631">
    <property type="component" value="Unassembled WGS sequence"/>
</dbReference>
<evidence type="ECO:0000256" key="2">
    <source>
        <dbReference type="SAM" id="MobiDB-lite"/>
    </source>
</evidence>
<gene>
    <name evidence="4" type="ORF">E5352_18010</name>
</gene>
<dbReference type="AlphaFoldDB" id="A0A4S2CV42"/>
<protein>
    <submittedName>
        <fullName evidence="4">DNA polymerase Y family protein</fullName>
    </submittedName>
</protein>
<dbReference type="Gene3D" id="3.40.1170.60">
    <property type="match status" value="1"/>
</dbReference>
<reference evidence="4 5" key="1">
    <citation type="submission" date="2019-04" db="EMBL/GenBank/DDBJ databases">
        <title>Microbes associate with the intestines of laboratory mice.</title>
        <authorList>
            <person name="Navarre W."/>
            <person name="Wong E."/>
            <person name="Huang K."/>
            <person name="Tropini C."/>
            <person name="Ng K."/>
            <person name="Yu B."/>
        </authorList>
    </citation>
    <scope>NUCLEOTIDE SEQUENCE [LARGE SCALE GENOMIC DNA]</scope>
    <source>
        <strain evidence="4 5">NM62_B4-13</strain>
    </source>
</reference>
<dbReference type="SUPFAM" id="SSF56672">
    <property type="entry name" value="DNA/RNA polymerases"/>
    <property type="match status" value="1"/>
</dbReference>
<dbReference type="GO" id="GO:0006281">
    <property type="term" value="P:DNA repair"/>
    <property type="evidence" value="ECO:0007669"/>
    <property type="project" value="InterPro"/>
</dbReference>
<dbReference type="OrthoDB" id="5298951at2"/>
<dbReference type="CDD" id="cd03468">
    <property type="entry name" value="PolY_like"/>
    <property type="match status" value="1"/>
</dbReference>
<dbReference type="EMBL" id="SRYW01000022">
    <property type="protein sequence ID" value="TGY31863.1"/>
    <property type="molecule type" value="Genomic_DNA"/>
</dbReference>
<feature type="region of interest" description="Disordered" evidence="2">
    <location>
        <begin position="371"/>
        <end position="395"/>
    </location>
</feature>
<accession>A0A4S2CV42</accession>
<dbReference type="InterPro" id="IPR050356">
    <property type="entry name" value="SulA_CellDiv_inhibitor"/>
</dbReference>
<dbReference type="PANTHER" id="PTHR35369:SF2">
    <property type="entry name" value="BLR3025 PROTEIN"/>
    <property type="match status" value="1"/>
</dbReference>
<dbReference type="PANTHER" id="PTHR35369">
    <property type="entry name" value="BLR3025 PROTEIN-RELATED"/>
    <property type="match status" value="1"/>
</dbReference>
<dbReference type="RefSeq" id="WP_136006939.1">
    <property type="nucleotide sequence ID" value="NZ_SRYW01000022.1"/>
</dbReference>
<evidence type="ECO:0000313" key="5">
    <source>
        <dbReference type="Proteomes" id="UP000306631"/>
    </source>
</evidence>
<organism evidence="4 5">
    <name type="scientific">Stenotrophomonas maltophilia</name>
    <name type="common">Pseudomonas maltophilia</name>
    <name type="synonym">Xanthomonas maltophilia</name>
    <dbReference type="NCBI Taxonomy" id="40324"/>
    <lineage>
        <taxon>Bacteria</taxon>
        <taxon>Pseudomonadati</taxon>
        <taxon>Pseudomonadota</taxon>
        <taxon>Gammaproteobacteria</taxon>
        <taxon>Lysobacterales</taxon>
        <taxon>Lysobacteraceae</taxon>
        <taxon>Stenotrophomonas</taxon>
        <taxon>Stenotrophomonas maltophilia group</taxon>
    </lineage>
</organism>
<keyword evidence="1" id="KW-0227">DNA damage</keyword>
<dbReference type="InterPro" id="IPR001126">
    <property type="entry name" value="UmuC"/>
</dbReference>
<comment type="caution">
    <text evidence="4">The sequence shown here is derived from an EMBL/GenBank/DDBJ whole genome shotgun (WGS) entry which is preliminary data.</text>
</comment>
<proteinExistence type="predicted"/>
<feature type="compositionally biased region" description="Basic and acidic residues" evidence="2">
    <location>
        <begin position="375"/>
        <end position="385"/>
    </location>
</feature>
<dbReference type="InterPro" id="IPR043502">
    <property type="entry name" value="DNA/RNA_pol_sf"/>
</dbReference>
<feature type="domain" description="UmuC" evidence="3">
    <location>
        <begin position="27"/>
        <end position="148"/>
    </location>
</feature>
<evidence type="ECO:0000256" key="1">
    <source>
        <dbReference type="ARBA" id="ARBA00022763"/>
    </source>
</evidence>
<evidence type="ECO:0000313" key="4">
    <source>
        <dbReference type="EMBL" id="TGY31863.1"/>
    </source>
</evidence>
<dbReference type="Pfam" id="PF00817">
    <property type="entry name" value="IMS"/>
    <property type="match status" value="1"/>
</dbReference>
<evidence type="ECO:0000259" key="3">
    <source>
        <dbReference type="Pfam" id="PF00817"/>
    </source>
</evidence>